<dbReference type="GO" id="GO:0016740">
    <property type="term" value="F:transferase activity"/>
    <property type="evidence" value="ECO:0007669"/>
    <property type="project" value="UniProtKB-KW"/>
</dbReference>
<feature type="domain" description="Aminoglycoside phosphotransferase" evidence="1">
    <location>
        <begin position="36"/>
        <end position="260"/>
    </location>
</feature>
<name>A0A2N3HYL3_9BACT</name>
<reference evidence="3 4" key="1">
    <citation type="journal article" date="2017" name="Front. Microbiol.">
        <title>Labilibaculum manganireducens gen. nov., sp. nov. and Labilibaculum filiforme sp. nov., Novel Bacteroidetes Isolated from Subsurface Sediments of the Baltic Sea.</title>
        <authorList>
            <person name="Vandieken V."/>
            <person name="Marshall I.P."/>
            <person name="Niemann H."/>
            <person name="Engelen B."/>
            <person name="Cypionka H."/>
        </authorList>
    </citation>
    <scope>NUCLEOTIDE SEQUENCE [LARGE SCALE GENOMIC DNA]</scope>
    <source>
        <strain evidence="3 4">59.16B</strain>
    </source>
</reference>
<dbReference type="Pfam" id="PF01636">
    <property type="entry name" value="APH"/>
    <property type="match status" value="1"/>
</dbReference>
<feature type="domain" description="RapZ C-terminal" evidence="2">
    <location>
        <begin position="350"/>
        <end position="472"/>
    </location>
</feature>
<keyword evidence="3" id="KW-0808">Transferase</keyword>
<dbReference type="Pfam" id="PF22740">
    <property type="entry name" value="PapZ_C"/>
    <property type="match status" value="1"/>
</dbReference>
<dbReference type="Gene3D" id="3.90.1200.10">
    <property type="match status" value="1"/>
</dbReference>
<gene>
    <name evidence="3" type="ORF">BZG02_10325</name>
</gene>
<dbReference type="OrthoDB" id="9784461at2"/>
<dbReference type="AlphaFoldDB" id="A0A2N3HYL3"/>
<keyword evidence="4" id="KW-1185">Reference proteome</keyword>
<evidence type="ECO:0000259" key="1">
    <source>
        <dbReference type="Pfam" id="PF01636"/>
    </source>
</evidence>
<dbReference type="RefSeq" id="WP_101261355.1">
    <property type="nucleotide sequence ID" value="NZ_MVDD01000006.1"/>
</dbReference>
<accession>A0A2N3HYL3</accession>
<dbReference type="InterPro" id="IPR002575">
    <property type="entry name" value="Aminoglycoside_PTrfase"/>
</dbReference>
<dbReference type="InterPro" id="IPR053931">
    <property type="entry name" value="RapZ_C"/>
</dbReference>
<dbReference type="SUPFAM" id="SSF56112">
    <property type="entry name" value="Protein kinase-like (PK-like)"/>
    <property type="match status" value="1"/>
</dbReference>
<evidence type="ECO:0000313" key="4">
    <source>
        <dbReference type="Proteomes" id="UP000233535"/>
    </source>
</evidence>
<dbReference type="InterPro" id="IPR005337">
    <property type="entry name" value="RapZ-like"/>
</dbReference>
<evidence type="ECO:0000259" key="2">
    <source>
        <dbReference type="Pfam" id="PF22740"/>
    </source>
</evidence>
<dbReference type="PANTHER" id="PTHR30448">
    <property type="entry name" value="RNASE ADAPTER PROTEIN RAPZ"/>
    <property type="match status" value="1"/>
</dbReference>
<organism evidence="3 4">
    <name type="scientific">Labilibaculum filiforme</name>
    <dbReference type="NCBI Taxonomy" id="1940526"/>
    <lineage>
        <taxon>Bacteria</taxon>
        <taxon>Pseudomonadati</taxon>
        <taxon>Bacteroidota</taxon>
        <taxon>Bacteroidia</taxon>
        <taxon>Marinilabiliales</taxon>
        <taxon>Marinifilaceae</taxon>
        <taxon>Labilibaculum</taxon>
    </lineage>
</organism>
<dbReference type="Gene3D" id="3.30.200.20">
    <property type="entry name" value="Phosphorylase Kinase, domain 1"/>
    <property type="match status" value="1"/>
</dbReference>
<protein>
    <submittedName>
        <fullName evidence="3">Phosphotransferase enzyme family protein</fullName>
    </submittedName>
</protein>
<dbReference type="PANTHER" id="PTHR30448:SF0">
    <property type="entry name" value="RNASE ADAPTER PROTEIN RAPZ"/>
    <property type="match status" value="1"/>
</dbReference>
<evidence type="ECO:0000313" key="3">
    <source>
        <dbReference type="EMBL" id="PKQ63149.1"/>
    </source>
</evidence>
<proteinExistence type="predicted"/>
<comment type="caution">
    <text evidence="3">The sequence shown here is derived from an EMBL/GenBank/DDBJ whole genome shotgun (WGS) entry which is preliminary data.</text>
</comment>
<dbReference type="EMBL" id="MVDD01000006">
    <property type="protein sequence ID" value="PKQ63149.1"/>
    <property type="molecule type" value="Genomic_DNA"/>
</dbReference>
<dbReference type="GO" id="GO:0005524">
    <property type="term" value="F:ATP binding"/>
    <property type="evidence" value="ECO:0007669"/>
    <property type="project" value="InterPro"/>
</dbReference>
<sequence length="479" mass="55959">MKEEIKLALIHLFEEWADDRVIETEILPQSGSYREYIRLVGEKRTVIGVYNADKKENIAFISFSKHFESKGLSVPEIYCENLDHDIYLIQDLGNTTLFDYILHLRIGEGFATDLIVIYKKIISQLVRFQLEGENGLDYSVCYPRDSFDKQSMIWDLHYFKYYFLKLAKIPFDEQLLENDFQQFSDYLLDAPRDYFLYRDFQSRNIMLVNGEPWFIDYQGGRKGALQYDLASLLYDAKADLPQDVRDELLAFYLEEIQKVQEVDSKAFTSFFEGYVLIRIMQAMGAYGFRGFYERKDHFLKSIPFALKNLETILQRMDIPVELPELLNALKAVISSDFLKSVGKEEKPKLHVEINSFSYRRGIPLDKTTNGGGFVFDCRAIHNPGRYQEYVEMTGKDQPVIEFFKEHSEMEEFLSSVYSIVDMSVDKYISRNFANLQVNFGCTGGRHRSVFSAESLAKHLREKFDVNISLRHIEREIEGS</sequence>
<dbReference type="InterPro" id="IPR011009">
    <property type="entry name" value="Kinase-like_dom_sf"/>
</dbReference>
<dbReference type="Proteomes" id="UP000233535">
    <property type="component" value="Unassembled WGS sequence"/>
</dbReference>